<dbReference type="EMBL" id="JPIN01000014">
    <property type="protein sequence ID" value="KFZ27866.1"/>
    <property type="molecule type" value="Genomic_DNA"/>
</dbReference>
<name>A0A094J5P4_9GAMM</name>
<dbReference type="AlphaFoldDB" id="A0A094J5P4"/>
<dbReference type="RefSeq" id="WP_034734116.1">
    <property type="nucleotide sequence ID" value="NZ_JPIN01000014.1"/>
</dbReference>
<evidence type="ECO:0000313" key="1">
    <source>
        <dbReference type="EMBL" id="KFZ27866.1"/>
    </source>
</evidence>
<organism evidence="1 2">
    <name type="scientific">Pseudidiomarina atlantica</name>
    <dbReference type="NCBI Taxonomy" id="1517416"/>
    <lineage>
        <taxon>Bacteria</taxon>
        <taxon>Pseudomonadati</taxon>
        <taxon>Pseudomonadota</taxon>
        <taxon>Gammaproteobacteria</taxon>
        <taxon>Alteromonadales</taxon>
        <taxon>Idiomarinaceae</taxon>
        <taxon>Pseudidiomarina</taxon>
    </lineage>
</organism>
<accession>A0A094J5P4</accession>
<sequence length="166" mass="19381">MEIPVDWQVSELISSHQQQVWQVHQPSQPSLRDMRCEPEVLPNVGEWCDRAENRWLLQNFAGSYWLTRLQPDAAKGMTSTQSWLGTLLQEVTNEPYQLQVYETRHHPKQLLNHLRLRHSNRNAQLVRLSAGRYYLMLHQPLEWLFLHQTSGGFLSLRLQATGAGND</sequence>
<dbReference type="Proteomes" id="UP000053718">
    <property type="component" value="Unassembled WGS sequence"/>
</dbReference>
<gene>
    <name evidence="1" type="ORF">IDAT_12335</name>
</gene>
<comment type="caution">
    <text evidence="1">The sequence shown here is derived from an EMBL/GenBank/DDBJ whole genome shotgun (WGS) entry which is preliminary data.</text>
</comment>
<reference evidence="1 2" key="1">
    <citation type="submission" date="2014-06" db="EMBL/GenBank/DDBJ databases">
        <title>Draft genome sequence of Idiomarina sp. MCCC 1A10513.</title>
        <authorList>
            <person name="Du J."/>
            <person name="Lai Q."/>
            <person name="Shao Z."/>
        </authorList>
    </citation>
    <scope>NUCLEOTIDE SEQUENCE [LARGE SCALE GENOMIC DNA]</scope>
    <source>
        <strain evidence="1 2">MCCC 1A10513</strain>
    </source>
</reference>
<protein>
    <submittedName>
        <fullName evidence="1">Uncharacterized protein</fullName>
    </submittedName>
</protein>
<dbReference type="eggNOG" id="ENOG5030B2P">
    <property type="taxonomic scope" value="Bacteria"/>
</dbReference>
<keyword evidence="2" id="KW-1185">Reference proteome</keyword>
<evidence type="ECO:0000313" key="2">
    <source>
        <dbReference type="Proteomes" id="UP000053718"/>
    </source>
</evidence>
<dbReference type="OrthoDB" id="6238336at2"/>
<proteinExistence type="predicted"/>
<dbReference type="STRING" id="1517416.IDAT_12335"/>